<sequence length="303" mass="33400">MPLFDVPGWSLSEPPVIETVNSTSKKRKRPPGDTQKLYSAEFNIEKLVKRLKSTSSIDNLGNGEKKPKNPGSRKLDKDKSARHESLSNQKKSPKPQGAGKDSSREKKGKGKHAPELSSSQARVPAKKSVDASTSGMTSLQQGMKQSLSGARFRLINESLYKSDSRKAHQMMKEDPSVYEDYHTGFRHQVQLWPTNPVEYYIEILSTYPERTVIADLGCGDAAIARALVPRGITVLSFDLVSDGIFVVETDICSKIPLPGSEGTNYAKSDGEGHVVDVVVCALSLMGTNWPNCLREAWRILKPE</sequence>
<dbReference type="InterPro" id="IPR042036">
    <property type="entry name" value="RRP8_N"/>
</dbReference>
<dbReference type="EC" id="2.1.1.-" evidence="9"/>
<evidence type="ECO:0000256" key="6">
    <source>
        <dbReference type="ARBA" id="ARBA00022691"/>
    </source>
</evidence>
<dbReference type="GO" id="GO:0042273">
    <property type="term" value="P:ribosomal large subunit biogenesis"/>
    <property type="evidence" value="ECO:0007669"/>
    <property type="project" value="TreeGrafter"/>
</dbReference>
<dbReference type="Pfam" id="PF05148">
    <property type="entry name" value="Methyltransf_8"/>
    <property type="match status" value="1"/>
</dbReference>
<dbReference type="FunFam" id="1.10.10.2150:FF:000001">
    <property type="entry name" value="Ribosomal RNA-processing protein 8"/>
    <property type="match status" value="1"/>
</dbReference>
<evidence type="ECO:0000313" key="11">
    <source>
        <dbReference type="EMBL" id="KAG5637009.1"/>
    </source>
</evidence>
<evidence type="ECO:0000256" key="7">
    <source>
        <dbReference type="ARBA" id="ARBA00023242"/>
    </source>
</evidence>
<dbReference type="InterPro" id="IPR029063">
    <property type="entry name" value="SAM-dependent_MTases_sf"/>
</dbReference>
<keyword evidence="3 9" id="KW-0698">rRNA processing</keyword>
<keyword evidence="12" id="KW-1185">Reference proteome</keyword>
<dbReference type="InterPro" id="IPR007823">
    <property type="entry name" value="RRP8"/>
</dbReference>
<evidence type="ECO:0000256" key="3">
    <source>
        <dbReference type="ARBA" id="ARBA00022552"/>
    </source>
</evidence>
<dbReference type="PANTHER" id="PTHR12787:SF0">
    <property type="entry name" value="RIBOSOMAL RNA-PROCESSING PROTEIN 8"/>
    <property type="match status" value="1"/>
</dbReference>
<comment type="function">
    <text evidence="9">S-adenosyl-L-methionine-dependent methyltransferase that specifically methylates the N(1) position of adenine in helix 25.1 in 25S rRNA. Required both for ribosomal 40S and 60S subunits biogenesis. Required for efficient pre-rRNA cleavage at site A2.</text>
</comment>
<feature type="compositionally biased region" description="Polar residues" evidence="10">
    <location>
        <begin position="130"/>
        <end position="143"/>
    </location>
</feature>
<dbReference type="Gene3D" id="3.40.50.150">
    <property type="entry name" value="Vaccinia Virus protein VP39"/>
    <property type="match status" value="1"/>
</dbReference>
<dbReference type="Gene3D" id="1.10.10.2150">
    <property type="entry name" value="Ribosomal RNA-processing protein 8, N-terminal domain"/>
    <property type="match status" value="1"/>
</dbReference>
<evidence type="ECO:0000256" key="2">
    <source>
        <dbReference type="ARBA" id="ARBA00006301"/>
    </source>
</evidence>
<evidence type="ECO:0000256" key="10">
    <source>
        <dbReference type="SAM" id="MobiDB-lite"/>
    </source>
</evidence>
<evidence type="ECO:0000256" key="8">
    <source>
        <dbReference type="ARBA" id="ARBA00076672"/>
    </source>
</evidence>
<reference evidence="11" key="2">
    <citation type="submission" date="2021-10" db="EMBL/GenBank/DDBJ databases">
        <title>Phylogenomics reveals ancestral predisposition of the termite-cultivated fungus Termitomyces towards a domesticated lifestyle.</title>
        <authorList>
            <person name="Auxier B."/>
            <person name="Grum-Grzhimaylo A."/>
            <person name="Cardenas M.E."/>
            <person name="Lodge J.D."/>
            <person name="Laessoe T."/>
            <person name="Pedersen O."/>
            <person name="Smith M.E."/>
            <person name="Kuyper T.W."/>
            <person name="Franco-Molano E.A."/>
            <person name="Baroni T.J."/>
            <person name="Aanen D.K."/>
        </authorList>
    </citation>
    <scope>NUCLEOTIDE SEQUENCE</scope>
    <source>
        <strain evidence="11">D49</strain>
    </source>
</reference>
<dbReference type="SUPFAM" id="SSF53335">
    <property type="entry name" value="S-adenosyl-L-methionine-dependent methyltransferases"/>
    <property type="match status" value="1"/>
</dbReference>
<dbReference type="AlphaFoldDB" id="A0A9P7FTY4"/>
<proteinExistence type="inferred from homology"/>
<comment type="similarity">
    <text evidence="2 9">Belongs to the methyltransferase superfamily. RRP8 family.</text>
</comment>
<dbReference type="EMBL" id="JABCKI010005869">
    <property type="protein sequence ID" value="KAG5637009.1"/>
    <property type="molecule type" value="Genomic_DNA"/>
</dbReference>
<organism evidence="11 12">
    <name type="scientific">Sphagnurus paluster</name>
    <dbReference type="NCBI Taxonomy" id="117069"/>
    <lineage>
        <taxon>Eukaryota</taxon>
        <taxon>Fungi</taxon>
        <taxon>Dikarya</taxon>
        <taxon>Basidiomycota</taxon>
        <taxon>Agaricomycotina</taxon>
        <taxon>Agaricomycetes</taxon>
        <taxon>Agaricomycetidae</taxon>
        <taxon>Agaricales</taxon>
        <taxon>Tricholomatineae</taxon>
        <taxon>Lyophyllaceae</taxon>
        <taxon>Sphagnurus</taxon>
    </lineage>
</organism>
<gene>
    <name evidence="11" type="ORF">H0H81_006109</name>
</gene>
<feature type="compositionally biased region" description="Basic and acidic residues" evidence="10">
    <location>
        <begin position="63"/>
        <end position="85"/>
    </location>
</feature>
<evidence type="ECO:0000256" key="5">
    <source>
        <dbReference type="ARBA" id="ARBA00022679"/>
    </source>
</evidence>
<keyword evidence="4 9" id="KW-0489">Methyltransferase</keyword>
<dbReference type="GO" id="GO:0005730">
    <property type="term" value="C:nucleolus"/>
    <property type="evidence" value="ECO:0007669"/>
    <property type="project" value="UniProtKB-SubCell"/>
</dbReference>
<feature type="region of interest" description="Disordered" evidence="10">
    <location>
        <begin position="1"/>
        <end position="37"/>
    </location>
</feature>
<dbReference type="Proteomes" id="UP000717328">
    <property type="component" value="Unassembled WGS sequence"/>
</dbReference>
<keyword evidence="5 9" id="KW-0808">Transferase</keyword>
<evidence type="ECO:0000256" key="9">
    <source>
        <dbReference type="RuleBase" id="RU365074"/>
    </source>
</evidence>
<reference evidence="11" key="1">
    <citation type="submission" date="2021-02" db="EMBL/GenBank/DDBJ databases">
        <authorList>
            <person name="Nieuwenhuis M."/>
            <person name="Van De Peppel L.J.J."/>
        </authorList>
    </citation>
    <scope>NUCLEOTIDE SEQUENCE</scope>
    <source>
        <strain evidence="11">D49</strain>
    </source>
</reference>
<dbReference type="GO" id="GO:0016433">
    <property type="term" value="F:rRNA (adenine) methyltransferase activity"/>
    <property type="evidence" value="ECO:0007669"/>
    <property type="project" value="TreeGrafter"/>
</dbReference>
<evidence type="ECO:0000256" key="4">
    <source>
        <dbReference type="ARBA" id="ARBA00022603"/>
    </source>
</evidence>
<feature type="region of interest" description="Disordered" evidence="10">
    <location>
        <begin position="52"/>
        <end position="143"/>
    </location>
</feature>
<comment type="subcellular location">
    <subcellularLocation>
        <location evidence="1 9">Nucleus</location>
        <location evidence="1 9">Nucleolus</location>
    </subcellularLocation>
</comment>
<dbReference type="PANTHER" id="PTHR12787">
    <property type="entry name" value="RIBOSOMAL RNA-PROCESSING PROTEIN 8"/>
    <property type="match status" value="1"/>
</dbReference>
<name>A0A9P7FTY4_9AGAR</name>
<protein>
    <recommendedName>
        <fullName evidence="8 9">Ribosomal RNA-processing protein 8</fullName>
        <ecNumber evidence="9">2.1.1.-</ecNumber>
    </recommendedName>
</protein>
<dbReference type="OrthoDB" id="10258825at2759"/>
<evidence type="ECO:0000256" key="1">
    <source>
        <dbReference type="ARBA" id="ARBA00004604"/>
    </source>
</evidence>
<keyword evidence="6 9" id="KW-0949">S-adenosyl-L-methionine</keyword>
<keyword evidence="7 9" id="KW-0539">Nucleus</keyword>
<evidence type="ECO:0000313" key="12">
    <source>
        <dbReference type="Proteomes" id="UP000717328"/>
    </source>
</evidence>
<accession>A0A9P7FTY4</accession>
<comment type="caution">
    <text evidence="11">The sequence shown here is derived from an EMBL/GenBank/DDBJ whole genome shotgun (WGS) entry which is preliminary data.</text>
</comment>